<dbReference type="AlphaFoldDB" id="A0A8S3QQZ3"/>
<dbReference type="InterPro" id="IPR011009">
    <property type="entry name" value="Kinase-like_dom_sf"/>
</dbReference>
<dbReference type="PROSITE" id="PS50011">
    <property type="entry name" value="PROTEIN_KINASE_DOM"/>
    <property type="match status" value="1"/>
</dbReference>
<dbReference type="EMBL" id="CAJPWZ010000533">
    <property type="protein sequence ID" value="CAG2195772.1"/>
    <property type="molecule type" value="Genomic_DNA"/>
</dbReference>
<dbReference type="GO" id="GO:0044773">
    <property type="term" value="P:mitotic DNA damage checkpoint signaling"/>
    <property type="evidence" value="ECO:0007669"/>
    <property type="project" value="TreeGrafter"/>
</dbReference>
<dbReference type="OrthoDB" id="6078200at2759"/>
<dbReference type="SMART" id="SM00220">
    <property type="entry name" value="S_TKc"/>
    <property type="match status" value="1"/>
</dbReference>
<feature type="domain" description="Protein kinase" evidence="2">
    <location>
        <begin position="244"/>
        <end position="525"/>
    </location>
</feature>
<feature type="region of interest" description="Disordered" evidence="1">
    <location>
        <begin position="76"/>
        <end position="119"/>
    </location>
</feature>
<comment type="caution">
    <text evidence="3">The sequence shown here is derived from an EMBL/GenBank/DDBJ whole genome shotgun (WGS) entry which is preliminary data.</text>
</comment>
<dbReference type="GO" id="GO:0005737">
    <property type="term" value="C:cytoplasm"/>
    <property type="evidence" value="ECO:0007669"/>
    <property type="project" value="TreeGrafter"/>
</dbReference>
<accession>A0A8S3QQZ3</accession>
<dbReference type="GO" id="GO:0005524">
    <property type="term" value="F:ATP binding"/>
    <property type="evidence" value="ECO:0007669"/>
    <property type="project" value="InterPro"/>
</dbReference>
<sequence>MKIQNCFELLFKSTERIFEKSVSPQRIFVNTFPSELTMNEEYQDHHESNNGDDDASRSAAQVVIRPGSSYKQVQDVSKLHDQGTQTAEFEEFDEKENRHDEKQDGNINGMEGATCSNRADYKADPGNTYNESKRMFGQISGETRCCLVEDVTDPRESSTPFFMSVIQIIQMLINLFGRGGELEFGLYKDTNNGCLQVDWKPWIEFGNKEKMFTDILDKKDFCLKKCILTLPEWISYIWKGKLNFRRKYDVASGGIGKVQCEDITNGICSLTLARKTIPKKKWRNEEMQALLRLQSKGFVPMVYGVLAHDDNLALLLEMIDGVELTSYRGNLYDKIQLFHSLVAKVYQLHKEDIFHQDLKLSNVMLRDPNDPSSVVIIDFGSTIMQKSDKNHLRPITAYLCPPDLEQRMLNRYLSLKFDGQVKSLLVAWDSWQLGMILFNLLTKKNPHINGKVTQDNLNSTREKMKQYINRQSLDKVDKIPPYILPILIGLLDLDYRKRLTPELVLNELNKDVSSSGKDFVGHLFIV</sequence>
<evidence type="ECO:0000313" key="4">
    <source>
        <dbReference type="Proteomes" id="UP000683360"/>
    </source>
</evidence>
<dbReference type="InterPro" id="IPR000719">
    <property type="entry name" value="Prot_kinase_dom"/>
</dbReference>
<dbReference type="PANTHER" id="PTHR44167">
    <property type="entry name" value="OVARIAN-SPECIFIC SERINE/THREONINE-PROTEIN KINASE LOK-RELATED"/>
    <property type="match status" value="1"/>
</dbReference>
<proteinExistence type="predicted"/>
<evidence type="ECO:0000259" key="2">
    <source>
        <dbReference type="PROSITE" id="PS50011"/>
    </source>
</evidence>
<dbReference type="InterPro" id="IPR008271">
    <property type="entry name" value="Ser/Thr_kinase_AS"/>
</dbReference>
<gene>
    <name evidence="3" type="ORF">MEDL_10685</name>
</gene>
<evidence type="ECO:0000256" key="1">
    <source>
        <dbReference type="SAM" id="MobiDB-lite"/>
    </source>
</evidence>
<dbReference type="Pfam" id="PF00069">
    <property type="entry name" value="Pkinase"/>
    <property type="match status" value="1"/>
</dbReference>
<dbReference type="SUPFAM" id="SSF56112">
    <property type="entry name" value="Protein kinase-like (PK-like)"/>
    <property type="match status" value="1"/>
</dbReference>
<name>A0A8S3QQZ3_MYTED</name>
<protein>
    <recommendedName>
        <fullName evidence="2">Protein kinase domain-containing protein</fullName>
    </recommendedName>
</protein>
<dbReference type="Proteomes" id="UP000683360">
    <property type="component" value="Unassembled WGS sequence"/>
</dbReference>
<reference evidence="3" key="1">
    <citation type="submission" date="2021-03" db="EMBL/GenBank/DDBJ databases">
        <authorList>
            <person name="Bekaert M."/>
        </authorList>
    </citation>
    <scope>NUCLEOTIDE SEQUENCE</scope>
</reference>
<organism evidence="3 4">
    <name type="scientific">Mytilus edulis</name>
    <name type="common">Blue mussel</name>
    <dbReference type="NCBI Taxonomy" id="6550"/>
    <lineage>
        <taxon>Eukaryota</taxon>
        <taxon>Metazoa</taxon>
        <taxon>Spiralia</taxon>
        <taxon>Lophotrochozoa</taxon>
        <taxon>Mollusca</taxon>
        <taxon>Bivalvia</taxon>
        <taxon>Autobranchia</taxon>
        <taxon>Pteriomorphia</taxon>
        <taxon>Mytilida</taxon>
        <taxon>Mytiloidea</taxon>
        <taxon>Mytilidae</taxon>
        <taxon>Mytilinae</taxon>
        <taxon>Mytilus</taxon>
    </lineage>
</organism>
<evidence type="ECO:0000313" key="3">
    <source>
        <dbReference type="EMBL" id="CAG2195772.1"/>
    </source>
</evidence>
<feature type="compositionally biased region" description="Basic and acidic residues" evidence="1">
    <location>
        <begin position="95"/>
        <end position="104"/>
    </location>
</feature>
<dbReference type="PANTHER" id="PTHR44167:SF24">
    <property type="entry name" value="SERINE_THREONINE-PROTEIN KINASE CHK2"/>
    <property type="match status" value="1"/>
</dbReference>
<dbReference type="GO" id="GO:0004674">
    <property type="term" value="F:protein serine/threonine kinase activity"/>
    <property type="evidence" value="ECO:0007669"/>
    <property type="project" value="TreeGrafter"/>
</dbReference>
<dbReference type="Gene3D" id="1.10.510.10">
    <property type="entry name" value="Transferase(Phosphotransferase) domain 1"/>
    <property type="match status" value="1"/>
</dbReference>
<keyword evidence="4" id="KW-1185">Reference proteome</keyword>
<dbReference type="GO" id="GO:0005634">
    <property type="term" value="C:nucleus"/>
    <property type="evidence" value="ECO:0007669"/>
    <property type="project" value="TreeGrafter"/>
</dbReference>
<dbReference type="PROSITE" id="PS00108">
    <property type="entry name" value="PROTEIN_KINASE_ST"/>
    <property type="match status" value="1"/>
</dbReference>